<dbReference type="SMART" id="SM00850">
    <property type="entry name" value="LytTR"/>
    <property type="match status" value="1"/>
</dbReference>
<dbReference type="OrthoDB" id="9809318at2"/>
<organism evidence="4 5">
    <name type="scientific">Silvibacterium dinghuense</name>
    <dbReference type="NCBI Taxonomy" id="1560006"/>
    <lineage>
        <taxon>Bacteria</taxon>
        <taxon>Pseudomonadati</taxon>
        <taxon>Acidobacteriota</taxon>
        <taxon>Terriglobia</taxon>
        <taxon>Terriglobales</taxon>
        <taxon>Acidobacteriaceae</taxon>
        <taxon>Silvibacterium</taxon>
    </lineage>
</organism>
<dbReference type="Pfam" id="PF04397">
    <property type="entry name" value="LytTR"/>
    <property type="match status" value="1"/>
</dbReference>
<keyword evidence="1" id="KW-0597">Phosphoprotein</keyword>
<dbReference type="InterPro" id="IPR011006">
    <property type="entry name" value="CheY-like_superfamily"/>
</dbReference>
<evidence type="ECO:0000259" key="3">
    <source>
        <dbReference type="PROSITE" id="PS50930"/>
    </source>
</evidence>
<dbReference type="PANTHER" id="PTHR37299">
    <property type="entry name" value="TRANSCRIPTIONAL REGULATOR-RELATED"/>
    <property type="match status" value="1"/>
</dbReference>
<name>A0A4Q1SIX6_9BACT</name>
<feature type="domain" description="HTH LytTR-type" evidence="3">
    <location>
        <begin position="148"/>
        <end position="252"/>
    </location>
</feature>
<dbReference type="Pfam" id="PF00072">
    <property type="entry name" value="Response_reg"/>
    <property type="match status" value="1"/>
</dbReference>
<dbReference type="InterPro" id="IPR046947">
    <property type="entry name" value="LytR-like"/>
</dbReference>
<feature type="modified residue" description="4-aspartylphosphate" evidence="1">
    <location>
        <position position="55"/>
    </location>
</feature>
<feature type="domain" description="Response regulatory" evidence="2">
    <location>
        <begin position="4"/>
        <end position="119"/>
    </location>
</feature>
<dbReference type="SMART" id="SM00448">
    <property type="entry name" value="REC"/>
    <property type="match status" value="1"/>
</dbReference>
<dbReference type="PROSITE" id="PS50930">
    <property type="entry name" value="HTH_LYTTR"/>
    <property type="match status" value="1"/>
</dbReference>
<dbReference type="Gene3D" id="3.40.50.2300">
    <property type="match status" value="1"/>
</dbReference>
<dbReference type="Gene3D" id="2.40.50.1020">
    <property type="entry name" value="LytTr DNA-binding domain"/>
    <property type="match status" value="1"/>
</dbReference>
<dbReference type="EMBL" id="SDMK01000001">
    <property type="protein sequence ID" value="RXS97574.1"/>
    <property type="molecule type" value="Genomic_DNA"/>
</dbReference>
<dbReference type="InterPro" id="IPR001789">
    <property type="entry name" value="Sig_transdc_resp-reg_receiver"/>
</dbReference>
<dbReference type="PANTHER" id="PTHR37299:SF1">
    <property type="entry name" value="STAGE 0 SPORULATION PROTEIN A HOMOLOG"/>
    <property type="match status" value="1"/>
</dbReference>
<evidence type="ECO:0000313" key="5">
    <source>
        <dbReference type="Proteomes" id="UP000290253"/>
    </source>
</evidence>
<comment type="caution">
    <text evidence="4">The sequence shown here is derived from an EMBL/GenBank/DDBJ whole genome shotgun (WGS) entry which is preliminary data.</text>
</comment>
<proteinExistence type="predicted"/>
<reference evidence="4 5" key="1">
    <citation type="journal article" date="2016" name="Int. J. Syst. Evol. Microbiol.">
        <title>Acidipila dinghuensis sp. nov., an acidobacterium isolated from forest soil.</title>
        <authorList>
            <person name="Jiang Y.W."/>
            <person name="Wang J."/>
            <person name="Chen M.H."/>
            <person name="Lv Y.Y."/>
            <person name="Qiu L.H."/>
        </authorList>
    </citation>
    <scope>NUCLEOTIDE SEQUENCE [LARGE SCALE GENOMIC DNA]</scope>
    <source>
        <strain evidence="4 5">DHOF10</strain>
    </source>
</reference>
<evidence type="ECO:0000313" key="4">
    <source>
        <dbReference type="EMBL" id="RXS97574.1"/>
    </source>
</evidence>
<dbReference type="Proteomes" id="UP000290253">
    <property type="component" value="Unassembled WGS sequence"/>
</dbReference>
<dbReference type="SUPFAM" id="SSF52172">
    <property type="entry name" value="CheY-like"/>
    <property type="match status" value="1"/>
</dbReference>
<dbReference type="InterPro" id="IPR007492">
    <property type="entry name" value="LytTR_DNA-bd_dom"/>
</dbReference>
<accession>A0A4Q1SIX6</accession>
<dbReference type="PROSITE" id="PS50110">
    <property type="entry name" value="RESPONSE_REGULATORY"/>
    <property type="match status" value="1"/>
</dbReference>
<evidence type="ECO:0000259" key="2">
    <source>
        <dbReference type="PROSITE" id="PS50110"/>
    </source>
</evidence>
<dbReference type="AlphaFoldDB" id="A0A4Q1SIX6"/>
<dbReference type="RefSeq" id="WP_129207353.1">
    <property type="nucleotide sequence ID" value="NZ_BMGU01000001.1"/>
</dbReference>
<keyword evidence="5" id="KW-1185">Reference proteome</keyword>
<dbReference type="GO" id="GO:0000156">
    <property type="term" value="F:phosphorelay response regulator activity"/>
    <property type="evidence" value="ECO:0007669"/>
    <property type="project" value="InterPro"/>
</dbReference>
<gene>
    <name evidence="4" type="ORF">ESZ00_06725</name>
</gene>
<dbReference type="GO" id="GO:0003677">
    <property type="term" value="F:DNA binding"/>
    <property type="evidence" value="ECO:0007669"/>
    <property type="project" value="InterPro"/>
</dbReference>
<evidence type="ECO:0000256" key="1">
    <source>
        <dbReference type="PROSITE-ProRule" id="PRU00169"/>
    </source>
</evidence>
<protein>
    <submittedName>
        <fullName evidence="4">Response regulator transcription factor</fullName>
    </submittedName>
</protein>
<sequence>MKTRVLIVDDEPIARRGIRRYLAEHDGIEVVGEAANGISAAERINELHPDIVFLDVQMPDLDGFGVIENVDPENGPAPVYVFITAHDAHAIRAFEVHAVDYLLKPYDKERFAKALVHARQVFEQRKETNRNLEPLLQSLRSLRPLERFVVKDKRRIFFVPVSNVSWIEATGNYVCIHTANDSHLLRETLTRLEEKLAPHHFIRVKKSAMVNGACISEIRPMFDGVYDIVLAGGTVVTSSRRYAYKLRALLES</sequence>